<keyword evidence="7" id="KW-0503">Monooxygenase</keyword>
<dbReference type="PROSITE" id="PS00086">
    <property type="entry name" value="CYTOCHROME_P450"/>
    <property type="match status" value="3"/>
</dbReference>
<dbReference type="STRING" id="4081.A0A3Q7GX60"/>
<evidence type="ECO:0000313" key="10">
    <source>
        <dbReference type="Proteomes" id="UP000004994"/>
    </source>
</evidence>
<feature type="binding site" description="axial binding residue" evidence="8">
    <location>
        <position position="880"/>
    </location>
    <ligand>
        <name>heme</name>
        <dbReference type="ChEBI" id="CHEBI:30413"/>
    </ligand>
    <ligandPart>
        <name>Fe</name>
        <dbReference type="ChEBI" id="CHEBI:18248"/>
    </ligandPart>
</feature>
<evidence type="ECO:0000256" key="2">
    <source>
        <dbReference type="ARBA" id="ARBA00010617"/>
    </source>
</evidence>
<dbReference type="EnsemblPlants" id="Solyc06g066270.2.1">
    <property type="protein sequence ID" value="Solyc06g066270.2.1"/>
    <property type="gene ID" value="Solyc06g066270.2"/>
</dbReference>
<keyword evidence="3 8" id="KW-0349">Heme</keyword>
<dbReference type="GO" id="GO:0004497">
    <property type="term" value="F:monooxygenase activity"/>
    <property type="evidence" value="ECO:0007669"/>
    <property type="project" value="UniProtKB-KW"/>
</dbReference>
<reference evidence="9" key="2">
    <citation type="submission" date="2019-01" db="UniProtKB">
        <authorList>
            <consortium name="EnsemblPlants"/>
        </authorList>
    </citation>
    <scope>IDENTIFICATION</scope>
    <source>
        <strain evidence="9">cv. Heinz 1706</strain>
    </source>
</reference>
<dbReference type="PRINTS" id="PR00385">
    <property type="entry name" value="P450"/>
</dbReference>
<dbReference type="PANTHER" id="PTHR47950">
    <property type="entry name" value="CYTOCHROME P450, FAMILY 76, SUBFAMILY C, POLYPEPTIDE 5-RELATED"/>
    <property type="match status" value="1"/>
</dbReference>
<dbReference type="InterPro" id="IPR017972">
    <property type="entry name" value="Cyt_P450_CS"/>
</dbReference>
<dbReference type="GO" id="GO:0020037">
    <property type="term" value="F:heme binding"/>
    <property type="evidence" value="ECO:0007669"/>
    <property type="project" value="InterPro"/>
</dbReference>
<protein>
    <recommendedName>
        <fullName evidence="11">Geraniol 10-hydroxylase</fullName>
    </recommendedName>
</protein>
<accession>A0A3Q7GX60</accession>
<dbReference type="Pfam" id="PF00067">
    <property type="entry name" value="p450"/>
    <property type="match status" value="3"/>
</dbReference>
<dbReference type="GO" id="GO:0005506">
    <property type="term" value="F:iron ion binding"/>
    <property type="evidence" value="ECO:0007669"/>
    <property type="project" value="InterPro"/>
</dbReference>
<keyword evidence="5" id="KW-0560">Oxidoreductase</keyword>
<reference evidence="9" key="1">
    <citation type="journal article" date="2012" name="Nature">
        <title>The tomato genome sequence provides insights into fleshy fruit evolution.</title>
        <authorList>
            <consortium name="Tomato Genome Consortium"/>
        </authorList>
    </citation>
    <scope>NUCLEOTIDE SEQUENCE [LARGE SCALE GENOMIC DNA]</scope>
    <source>
        <strain evidence="9">cv. Heinz 1706</strain>
    </source>
</reference>
<dbReference type="Gramene" id="Solyc06g066270.2.1">
    <property type="protein sequence ID" value="Solyc06g066270.2.1"/>
    <property type="gene ID" value="Solyc06g066270.2"/>
</dbReference>
<name>A0A3Q7GX60_SOLLC</name>
<evidence type="ECO:0008006" key="11">
    <source>
        <dbReference type="Google" id="ProtNLM"/>
    </source>
</evidence>
<keyword evidence="10" id="KW-1185">Reference proteome</keyword>
<dbReference type="GO" id="GO:0016705">
    <property type="term" value="F:oxidoreductase activity, acting on paired donors, with incorporation or reduction of molecular oxygen"/>
    <property type="evidence" value="ECO:0007669"/>
    <property type="project" value="InterPro"/>
</dbReference>
<dbReference type="FunCoup" id="A0A3Q7GX60">
    <property type="interactions" value="238"/>
</dbReference>
<evidence type="ECO:0000256" key="7">
    <source>
        <dbReference type="ARBA" id="ARBA00023033"/>
    </source>
</evidence>
<evidence type="ECO:0000256" key="5">
    <source>
        <dbReference type="ARBA" id="ARBA00023002"/>
    </source>
</evidence>
<keyword evidence="6 8" id="KW-0408">Iron</keyword>
<evidence type="ECO:0000256" key="6">
    <source>
        <dbReference type="ARBA" id="ARBA00023004"/>
    </source>
</evidence>
<proteinExistence type="inferred from homology"/>
<dbReference type="FunFam" id="1.10.630.10:FF:000126">
    <property type="entry name" value="Predicted protein"/>
    <property type="match status" value="1"/>
</dbReference>
<organism evidence="9">
    <name type="scientific">Solanum lycopersicum</name>
    <name type="common">Tomato</name>
    <name type="synonym">Lycopersicon esculentum</name>
    <dbReference type="NCBI Taxonomy" id="4081"/>
    <lineage>
        <taxon>Eukaryota</taxon>
        <taxon>Viridiplantae</taxon>
        <taxon>Streptophyta</taxon>
        <taxon>Embryophyta</taxon>
        <taxon>Tracheophyta</taxon>
        <taxon>Spermatophyta</taxon>
        <taxon>Magnoliopsida</taxon>
        <taxon>eudicotyledons</taxon>
        <taxon>Gunneridae</taxon>
        <taxon>Pentapetalae</taxon>
        <taxon>asterids</taxon>
        <taxon>lamiids</taxon>
        <taxon>Solanales</taxon>
        <taxon>Solanaceae</taxon>
        <taxon>Solanoideae</taxon>
        <taxon>Solaneae</taxon>
        <taxon>Solanum</taxon>
        <taxon>Solanum subgen. Lycopersicon</taxon>
    </lineage>
</organism>
<keyword evidence="4 8" id="KW-0479">Metal-binding</keyword>
<dbReference type="SUPFAM" id="SSF48264">
    <property type="entry name" value="Cytochrome P450"/>
    <property type="match status" value="3"/>
</dbReference>
<dbReference type="Proteomes" id="UP000004994">
    <property type="component" value="Chromosome 6"/>
</dbReference>
<comment type="cofactor">
    <cofactor evidence="1 8">
        <name>heme</name>
        <dbReference type="ChEBI" id="CHEBI:30413"/>
    </cofactor>
</comment>
<dbReference type="FunFam" id="1.10.630.10:FF:000007">
    <property type="entry name" value="Cytochrome P450 76C4"/>
    <property type="match status" value="2"/>
</dbReference>
<evidence type="ECO:0000256" key="3">
    <source>
        <dbReference type="ARBA" id="ARBA00022617"/>
    </source>
</evidence>
<evidence type="ECO:0000256" key="1">
    <source>
        <dbReference type="ARBA" id="ARBA00001971"/>
    </source>
</evidence>
<dbReference type="PANTHER" id="PTHR47950:SF44">
    <property type="entry name" value="CYTOCHROME P450, FAMILY 76, SUBFAMILY C, POLYPEPTIDE 5-RELATED"/>
    <property type="match status" value="1"/>
</dbReference>
<evidence type="ECO:0000256" key="8">
    <source>
        <dbReference type="PIRSR" id="PIRSR602401-1"/>
    </source>
</evidence>
<dbReference type="Gene3D" id="1.10.630.10">
    <property type="entry name" value="Cytochrome P450"/>
    <property type="match status" value="3"/>
</dbReference>
<dbReference type="InterPro" id="IPR036396">
    <property type="entry name" value="Cyt_P450_sf"/>
</dbReference>
<dbReference type="InParanoid" id="A0A3Q7GX60"/>
<comment type="similarity">
    <text evidence="2">Belongs to the cytochrome P450 family.</text>
</comment>
<dbReference type="CDD" id="cd11073">
    <property type="entry name" value="CYP76-like"/>
    <property type="match status" value="3"/>
</dbReference>
<evidence type="ECO:0000256" key="4">
    <source>
        <dbReference type="ARBA" id="ARBA00022723"/>
    </source>
</evidence>
<dbReference type="OMA" id="NEEWRTI"/>
<evidence type="ECO:0000313" key="9">
    <source>
        <dbReference type="EnsemblPlants" id="Solyc06g066270.2.1"/>
    </source>
</evidence>
<dbReference type="PaxDb" id="4081-Solyc06g066270.1.1"/>
<dbReference type="InterPro" id="IPR001128">
    <property type="entry name" value="Cyt_P450"/>
</dbReference>
<sequence length="1400" mass="158877">MELVILLFSISLIFFIILNITKSTTKLPPGPTGFPIIGSLLQLGSKPNQSLAELAKIHGPLMTLKLGSITTVIASSPETAKEILQKHDKTFSGRTIPDAVSSQPNREATLAWVPPDNIWRNKRRICNTQMFTNQKLDSLQELRHQKVERLVNHIRSRCESGSAVDIGRVVFATTLNLISNTIFSIDTVDPEFKTAHEFKELVGTIMKDAGVPNLSDFFPVLKWFDLQGVRRRIRPAYLRLHEIFEENIEKRVKGMTMKRDGDFLDVLLDHCKDENDRKTIKPIILDLFIAGSDTSAITIEWAMAELLRKPEELNKVGQEIMEQIGLERAVKESDMDKLPYLQAVVKETMRLHPATPLLLPHKAQHDVQVLGFTVPKDSQVLVNAWAIGRDPKSWERPLEFLPGRFMESSVDYKGRDFEFIPFGAGRRICPGMPLAIRMVNLILASIIQPFNWKLPDGMTPEKLDMEEQFGLPPGPTGFPIIGSLLQLGSRPNQSLAKLANIHGPLMTLKLGSITTVIASSPETAKEILQKHDKIFSARTVPNAVASQPNWEATLAWVPPDNMWRNKRRICNKQMFTNQKLDSLQELRRQKAEQLVSHIRSQCESGSAVDIGRVAFATTLNLISNTIFSIDMVDTEFKTAHEFKELVWTIMEESGVPNTSDYFPLLKWLDLQGIRRRIRPAYLRLHEIFEENIEKRLDDRATGQTMKKDGDFLDVLLDQCEVENSGFDRKTIKPLILDLFIAGSDTSASTTEWAMAELLRNPEELNKVRQEIIQQIGIERAVKESDMDKLPYLQAVVKETMRLHPAVPLLLPHKAQHDIQVLGFNVPKDGQVFVNVWSMGRDPKYWEKPLEFMPERFMESSVDYKGRDFEFIPFGAGRRICPGMPLAIRMVNLMLASIIQPFNWKLPKGMTTENLDMEEQFGVTLRKAIPLVAVPNFENKEMEFSILVFCISIFLITWHFIKLLTLNFTKSTNKLPPGPTGFPIIGSHLQLGSKPNQSLAELTKIHGPLMTLKLGSITTVIASSAETAKEILQKHDKTLSARTAPDAVTSQPNPEATLAWVESDNMWRNKRRILNTQMFTNQKLDSLQPLRHQKGEQLVCHIRKLCENDSAVDIGRVAFATMLNLVSRSIDLVDPESDMAQEFKDLVWTINEYAGKPNLSDYFPVLKFARGEASYKASVHQIFDQLIEKRVEDRASSPKMKVAGDFLDVLLDQCQDKESGFDRETIKPIIVDLFVAGSDTSAITTEWAMAELLRKPEELNKEQKGLLLPHKAQHDVQVLGFTVPKDSQVLVNVWTIGRDPKYWEQPLEFLPERFMESSVDYKERDFEYIPFGAGRRICPGMPLAIRMVNLMLASIIQPFYWKLPDGMTPEKLDMEEQFGVTLKKAIPLVAIPCMKENMVRF</sequence>
<dbReference type="InterPro" id="IPR002401">
    <property type="entry name" value="Cyt_P450_E_grp-I"/>
</dbReference>
<dbReference type="PRINTS" id="PR00463">
    <property type="entry name" value="EP450I"/>
</dbReference>